<protein>
    <recommendedName>
        <fullName evidence="4">phospholipase A1</fullName>
        <ecNumber evidence="4">3.1.1.32</ecNumber>
    </recommendedName>
</protein>
<dbReference type="AlphaFoldDB" id="E1ZX99"/>
<dbReference type="PANTHER" id="PTHR11610">
    <property type="entry name" value="LIPASE"/>
    <property type="match status" value="1"/>
</dbReference>
<comment type="similarity">
    <text evidence="3 8">Belongs to the AB hydrolase superfamily. Lipase family.</text>
</comment>
<dbReference type="OrthoDB" id="8183961at2759"/>
<organism evidence="11">
    <name type="scientific">Camponotus floridanus</name>
    <name type="common">Florida carpenter ant</name>
    <dbReference type="NCBI Taxonomy" id="104421"/>
    <lineage>
        <taxon>Eukaryota</taxon>
        <taxon>Metazoa</taxon>
        <taxon>Ecdysozoa</taxon>
        <taxon>Arthropoda</taxon>
        <taxon>Hexapoda</taxon>
        <taxon>Insecta</taxon>
        <taxon>Pterygota</taxon>
        <taxon>Neoptera</taxon>
        <taxon>Endopterygota</taxon>
        <taxon>Hymenoptera</taxon>
        <taxon>Apocrita</taxon>
        <taxon>Aculeata</taxon>
        <taxon>Formicoidea</taxon>
        <taxon>Formicidae</taxon>
        <taxon>Formicinae</taxon>
        <taxon>Camponotus</taxon>
    </lineage>
</organism>
<evidence type="ECO:0000313" key="11">
    <source>
        <dbReference type="Proteomes" id="UP000000311"/>
    </source>
</evidence>
<dbReference type="GO" id="GO:0017171">
    <property type="term" value="F:serine hydrolase activity"/>
    <property type="evidence" value="ECO:0007669"/>
    <property type="project" value="TreeGrafter"/>
</dbReference>
<dbReference type="Gene3D" id="3.40.50.1820">
    <property type="entry name" value="alpha/beta hydrolase"/>
    <property type="match status" value="1"/>
</dbReference>
<dbReference type="PANTHER" id="PTHR11610:SF172">
    <property type="entry name" value="LIPASE MEMBER H-A-LIKE PROTEIN"/>
    <property type="match status" value="1"/>
</dbReference>
<dbReference type="Proteomes" id="UP000000311">
    <property type="component" value="Unassembled WGS sequence"/>
</dbReference>
<dbReference type="GO" id="GO:0005615">
    <property type="term" value="C:extracellular space"/>
    <property type="evidence" value="ECO:0007669"/>
    <property type="project" value="TreeGrafter"/>
</dbReference>
<evidence type="ECO:0000256" key="5">
    <source>
        <dbReference type="ARBA" id="ARBA00022525"/>
    </source>
</evidence>
<comment type="catalytic activity">
    <reaction evidence="1">
        <text>a 1,2-diacyl-sn-glycero-3-phosphocholine + H2O = a 2-acyl-sn-glycero-3-phosphocholine + a fatty acid + H(+)</text>
        <dbReference type="Rhea" id="RHEA:18689"/>
        <dbReference type="ChEBI" id="CHEBI:15377"/>
        <dbReference type="ChEBI" id="CHEBI:15378"/>
        <dbReference type="ChEBI" id="CHEBI:28868"/>
        <dbReference type="ChEBI" id="CHEBI:57643"/>
        <dbReference type="ChEBI" id="CHEBI:57875"/>
        <dbReference type="EC" id="3.1.1.32"/>
    </reaction>
</comment>
<dbReference type="InParanoid" id="E1ZX99"/>
<keyword evidence="6" id="KW-0378">Hydrolase</keyword>
<keyword evidence="5" id="KW-0964">Secreted</keyword>
<dbReference type="GO" id="GO:0008970">
    <property type="term" value="F:phospholipase A1 activity"/>
    <property type="evidence" value="ECO:0007669"/>
    <property type="project" value="UniProtKB-EC"/>
</dbReference>
<comment type="subcellular location">
    <subcellularLocation>
        <location evidence="2">Secreted</location>
    </subcellularLocation>
</comment>
<evidence type="ECO:0000256" key="7">
    <source>
        <dbReference type="ARBA" id="ARBA00023157"/>
    </source>
</evidence>
<dbReference type="OMA" id="PPYCPKY"/>
<dbReference type="EC" id="3.1.1.32" evidence="4"/>
<keyword evidence="11" id="KW-1185">Reference proteome</keyword>
<dbReference type="STRING" id="104421.E1ZX99"/>
<name>E1ZX99_CAMFO</name>
<dbReference type="SUPFAM" id="SSF53474">
    <property type="entry name" value="alpha/beta-Hydrolases"/>
    <property type="match status" value="1"/>
</dbReference>
<evidence type="ECO:0000256" key="1">
    <source>
        <dbReference type="ARBA" id="ARBA00000111"/>
    </source>
</evidence>
<dbReference type="EMBL" id="GL435030">
    <property type="protein sequence ID" value="EFN74189.1"/>
    <property type="molecule type" value="Genomic_DNA"/>
</dbReference>
<evidence type="ECO:0000256" key="4">
    <source>
        <dbReference type="ARBA" id="ARBA00013179"/>
    </source>
</evidence>
<evidence type="ECO:0000313" key="10">
    <source>
        <dbReference type="EMBL" id="EFN74189.1"/>
    </source>
</evidence>
<feature type="domain" description="Lipase" evidence="9">
    <location>
        <begin position="65"/>
        <end position="295"/>
    </location>
</feature>
<evidence type="ECO:0000259" key="9">
    <source>
        <dbReference type="Pfam" id="PF00151"/>
    </source>
</evidence>
<reference evidence="10 11" key="1">
    <citation type="journal article" date="2010" name="Science">
        <title>Genomic comparison of the ants Camponotus floridanus and Harpegnathos saltator.</title>
        <authorList>
            <person name="Bonasio R."/>
            <person name="Zhang G."/>
            <person name="Ye C."/>
            <person name="Mutti N.S."/>
            <person name="Fang X."/>
            <person name="Qin N."/>
            <person name="Donahue G."/>
            <person name="Yang P."/>
            <person name="Li Q."/>
            <person name="Li C."/>
            <person name="Zhang P."/>
            <person name="Huang Z."/>
            <person name="Berger S.L."/>
            <person name="Reinberg D."/>
            <person name="Wang J."/>
            <person name="Liebig J."/>
        </authorList>
    </citation>
    <scope>NUCLEOTIDE SEQUENCE [LARGE SCALE GENOMIC DNA]</scope>
    <source>
        <strain evidence="11">C129</strain>
    </source>
</reference>
<evidence type="ECO:0000256" key="8">
    <source>
        <dbReference type="RuleBase" id="RU004262"/>
    </source>
</evidence>
<dbReference type="GO" id="GO:0016042">
    <property type="term" value="P:lipid catabolic process"/>
    <property type="evidence" value="ECO:0007669"/>
    <property type="project" value="TreeGrafter"/>
</dbReference>
<dbReference type="InterPro" id="IPR000734">
    <property type="entry name" value="TAG_lipase"/>
</dbReference>
<dbReference type="InterPro" id="IPR013818">
    <property type="entry name" value="Lipase"/>
</dbReference>
<dbReference type="CDD" id="cd00707">
    <property type="entry name" value="Pancreat_lipase_like"/>
    <property type="match status" value="1"/>
</dbReference>
<proteinExistence type="inferred from homology"/>
<dbReference type="FunCoup" id="E1ZX99">
    <property type="interactions" value="35"/>
</dbReference>
<dbReference type="InterPro" id="IPR033906">
    <property type="entry name" value="Lipase_N"/>
</dbReference>
<dbReference type="KEGG" id="cfo:105253041"/>
<evidence type="ECO:0000256" key="3">
    <source>
        <dbReference type="ARBA" id="ARBA00010701"/>
    </source>
</evidence>
<sequence>MRALVPVTIFAAILVTWGCAHIITWREVRREGPIRDAIESGAAAEYNKDDCIWRRGNDRDVCPDPDVQVYLYTPGRSRVILDPLEQSDWLRQDYEPTRDNVILIHGYAGGDDTLPITILRDAYLRNGSYNVFLVDWGALCARPCYPAAVANIRSVAKCLAGTLTILRNLGLQIAKTTCIGHSLGAHVCGIMANYLLFRMYRIIGLDPARPLLRPGLMNRLDAGDADFVEVIHTNAGYYGEVGRVGHVDFCVNGGKVQPFCEDREMFNLCSHVWSVCFMAQSIEDDGSSMMAESCSRRCPSGPRTTARAGEYVKMGQHTPVNIRGSFCFNEINPPYCPKYWKGRGDERCCVPELSSNEEIEENDVKYDNMTERAKFTKRLHFELDLRRPRYVK</sequence>
<evidence type="ECO:0000256" key="6">
    <source>
        <dbReference type="ARBA" id="ARBA00022801"/>
    </source>
</evidence>
<dbReference type="Pfam" id="PF00151">
    <property type="entry name" value="Lipase"/>
    <property type="match status" value="1"/>
</dbReference>
<evidence type="ECO:0000256" key="2">
    <source>
        <dbReference type="ARBA" id="ARBA00004613"/>
    </source>
</evidence>
<dbReference type="InterPro" id="IPR029058">
    <property type="entry name" value="AB_hydrolase_fold"/>
</dbReference>
<keyword evidence="7" id="KW-1015">Disulfide bond</keyword>
<gene>
    <name evidence="10" type="ORF">EAG_14101</name>
</gene>
<accession>E1ZX99</accession>